<dbReference type="GO" id="GO:0003677">
    <property type="term" value="F:DNA binding"/>
    <property type="evidence" value="ECO:0007669"/>
    <property type="project" value="UniProtKB-KW"/>
</dbReference>
<keyword evidence="3" id="KW-0238">DNA-binding</keyword>
<evidence type="ECO:0000313" key="9">
    <source>
        <dbReference type="Proteomes" id="UP000030752"/>
    </source>
</evidence>
<keyword evidence="2" id="KW-0805">Transcription regulation</keyword>
<dbReference type="InterPro" id="IPR004507">
    <property type="entry name" value="UbiX-like"/>
</dbReference>
<keyword evidence="5" id="KW-0539">Nucleus</keyword>
<organism evidence="8 9">
    <name type="scientific">Cyphellophora europaea (strain CBS 101466)</name>
    <name type="common">Phialophora europaea</name>
    <dbReference type="NCBI Taxonomy" id="1220924"/>
    <lineage>
        <taxon>Eukaryota</taxon>
        <taxon>Fungi</taxon>
        <taxon>Dikarya</taxon>
        <taxon>Ascomycota</taxon>
        <taxon>Pezizomycotina</taxon>
        <taxon>Eurotiomycetes</taxon>
        <taxon>Chaetothyriomycetidae</taxon>
        <taxon>Chaetothyriales</taxon>
        <taxon>Cyphellophoraceae</taxon>
        <taxon>Cyphellophora</taxon>
    </lineage>
</organism>
<keyword evidence="1" id="KW-0479">Metal-binding</keyword>
<dbReference type="SMART" id="SM00906">
    <property type="entry name" value="Fungal_trans"/>
    <property type="match status" value="1"/>
</dbReference>
<dbReference type="SMART" id="SM00066">
    <property type="entry name" value="GAL4"/>
    <property type="match status" value="1"/>
</dbReference>
<evidence type="ECO:0000256" key="1">
    <source>
        <dbReference type="ARBA" id="ARBA00022723"/>
    </source>
</evidence>
<accession>W2RYI6</accession>
<dbReference type="Pfam" id="PF04082">
    <property type="entry name" value="Fungal_trans"/>
    <property type="match status" value="1"/>
</dbReference>
<dbReference type="GO" id="GO:0008270">
    <property type="term" value="F:zinc ion binding"/>
    <property type="evidence" value="ECO:0007669"/>
    <property type="project" value="InterPro"/>
</dbReference>
<feature type="region of interest" description="Disordered" evidence="6">
    <location>
        <begin position="66"/>
        <end position="113"/>
    </location>
</feature>
<evidence type="ECO:0000313" key="8">
    <source>
        <dbReference type="EMBL" id="ETN41502.1"/>
    </source>
</evidence>
<dbReference type="RefSeq" id="XP_008716011.1">
    <property type="nucleotide sequence ID" value="XM_008717789.1"/>
</dbReference>
<dbReference type="EMBL" id="KB822719">
    <property type="protein sequence ID" value="ETN41502.1"/>
    <property type="molecule type" value="Genomic_DNA"/>
</dbReference>
<evidence type="ECO:0000256" key="3">
    <source>
        <dbReference type="ARBA" id="ARBA00023125"/>
    </source>
</evidence>
<dbReference type="InterPro" id="IPR007219">
    <property type="entry name" value="XnlR_reg_dom"/>
</dbReference>
<dbReference type="STRING" id="1220924.W2RYI6"/>
<reference evidence="8 9" key="1">
    <citation type="submission" date="2013-03" db="EMBL/GenBank/DDBJ databases">
        <title>The Genome Sequence of Phialophora europaea CBS 101466.</title>
        <authorList>
            <consortium name="The Broad Institute Genomics Platform"/>
            <person name="Cuomo C."/>
            <person name="de Hoog S."/>
            <person name="Gorbushina A."/>
            <person name="Walker B."/>
            <person name="Young S.K."/>
            <person name="Zeng Q."/>
            <person name="Gargeya S."/>
            <person name="Fitzgerald M."/>
            <person name="Haas B."/>
            <person name="Abouelleil A."/>
            <person name="Allen A.W."/>
            <person name="Alvarado L."/>
            <person name="Arachchi H.M."/>
            <person name="Berlin A.M."/>
            <person name="Chapman S.B."/>
            <person name="Gainer-Dewar J."/>
            <person name="Goldberg J."/>
            <person name="Griggs A."/>
            <person name="Gujja S."/>
            <person name="Hansen M."/>
            <person name="Howarth C."/>
            <person name="Imamovic A."/>
            <person name="Ireland A."/>
            <person name="Larimer J."/>
            <person name="McCowan C."/>
            <person name="Murphy C."/>
            <person name="Pearson M."/>
            <person name="Poon T.W."/>
            <person name="Priest M."/>
            <person name="Roberts A."/>
            <person name="Saif S."/>
            <person name="Shea T."/>
            <person name="Sisk P."/>
            <person name="Sykes S."/>
            <person name="Wortman J."/>
            <person name="Nusbaum C."/>
            <person name="Birren B."/>
        </authorList>
    </citation>
    <scope>NUCLEOTIDE SEQUENCE [LARGE SCALE GENOMIC DNA]</scope>
    <source>
        <strain evidence="8 9">CBS 101466</strain>
    </source>
</reference>
<keyword evidence="9" id="KW-1185">Reference proteome</keyword>
<evidence type="ECO:0000256" key="2">
    <source>
        <dbReference type="ARBA" id="ARBA00023015"/>
    </source>
</evidence>
<dbReference type="CDD" id="cd12148">
    <property type="entry name" value="fungal_TF_MHR"/>
    <property type="match status" value="1"/>
</dbReference>
<feature type="domain" description="Zn(2)-C6 fungal-type" evidence="7">
    <location>
        <begin position="23"/>
        <end position="52"/>
    </location>
</feature>
<dbReference type="CDD" id="cd00067">
    <property type="entry name" value="GAL4"/>
    <property type="match status" value="1"/>
</dbReference>
<evidence type="ECO:0000256" key="6">
    <source>
        <dbReference type="SAM" id="MobiDB-lite"/>
    </source>
</evidence>
<dbReference type="PANTHER" id="PTHR43374">
    <property type="entry name" value="FLAVIN PRENYLTRANSFERASE"/>
    <property type="match status" value="1"/>
</dbReference>
<dbReference type="SUPFAM" id="SSF57701">
    <property type="entry name" value="Zn2/Cys6 DNA-binding domain"/>
    <property type="match status" value="1"/>
</dbReference>
<feature type="compositionally biased region" description="Polar residues" evidence="6">
    <location>
        <begin position="88"/>
        <end position="110"/>
    </location>
</feature>
<keyword evidence="4" id="KW-0804">Transcription</keyword>
<name>W2RYI6_CYPE1</name>
<dbReference type="Proteomes" id="UP000030752">
    <property type="component" value="Unassembled WGS sequence"/>
</dbReference>
<evidence type="ECO:0000256" key="4">
    <source>
        <dbReference type="ARBA" id="ARBA00023163"/>
    </source>
</evidence>
<dbReference type="GO" id="GO:0016831">
    <property type="term" value="F:carboxy-lyase activity"/>
    <property type="evidence" value="ECO:0007669"/>
    <property type="project" value="TreeGrafter"/>
</dbReference>
<dbReference type="GO" id="GO:0000981">
    <property type="term" value="F:DNA-binding transcription factor activity, RNA polymerase II-specific"/>
    <property type="evidence" value="ECO:0007669"/>
    <property type="project" value="InterPro"/>
</dbReference>
<dbReference type="GO" id="GO:0006351">
    <property type="term" value="P:DNA-templated transcription"/>
    <property type="evidence" value="ECO:0007669"/>
    <property type="project" value="InterPro"/>
</dbReference>
<protein>
    <recommendedName>
        <fullName evidence="7">Zn(2)-C6 fungal-type domain-containing protein</fullName>
    </recommendedName>
</protein>
<dbReference type="HOGENOM" id="CLU_014095_3_1_1"/>
<dbReference type="PROSITE" id="PS50048">
    <property type="entry name" value="ZN2_CY6_FUNGAL_2"/>
    <property type="match status" value="1"/>
</dbReference>
<dbReference type="AlphaFoldDB" id="W2RYI6"/>
<dbReference type="OrthoDB" id="1747771at2759"/>
<dbReference type="VEuPathDB" id="FungiDB:HMPREF1541_03438"/>
<proteinExistence type="predicted"/>
<dbReference type="Gene3D" id="4.10.240.10">
    <property type="entry name" value="Zn(2)-C6 fungal-type DNA-binding domain"/>
    <property type="match status" value="1"/>
</dbReference>
<dbReference type="GeneID" id="19970777"/>
<evidence type="ECO:0000259" key="7">
    <source>
        <dbReference type="PROSITE" id="PS50048"/>
    </source>
</evidence>
<dbReference type="InterPro" id="IPR036864">
    <property type="entry name" value="Zn2-C6_fun-type_DNA-bd_sf"/>
</dbReference>
<dbReference type="InParanoid" id="W2RYI6"/>
<dbReference type="PANTHER" id="PTHR43374:SF1">
    <property type="entry name" value="FLAVIN PRENYLTRANSFERASE PAD1, MITOCHONDRIAL"/>
    <property type="match status" value="1"/>
</dbReference>
<dbReference type="PROSITE" id="PS00463">
    <property type="entry name" value="ZN2_CY6_FUNGAL_1"/>
    <property type="match status" value="1"/>
</dbReference>
<evidence type="ECO:0000256" key="5">
    <source>
        <dbReference type="ARBA" id="ARBA00023242"/>
    </source>
</evidence>
<gene>
    <name evidence="8" type="ORF">HMPREF1541_03438</name>
</gene>
<dbReference type="InterPro" id="IPR001138">
    <property type="entry name" value="Zn2Cys6_DnaBD"/>
</dbReference>
<dbReference type="eggNOG" id="ENOG502SIWN">
    <property type="taxonomic scope" value="Eukaryota"/>
</dbReference>
<sequence length="622" mass="67936">MTASKEHADEVLQSFRKRRPTPACYPCSKRKVRCKGGRPCGPCTARGHPEICLDGDQHRRSKLAAAVPLSAHETGSRSAAETDRLGEQGQTLNSTPAGLTELQPATTLSPSEPRVGKFSAMNFIRGRLSSAHKVLDEDIHPSMGLGNTDLQGPSLAPLGAAFQGSLLPPSREEVLQYYPAFRDCIMPLYPIVYDVVLFESTMYKALKDPVGLKPEQVAVVVASLALGAQFAELGHQKSRRQISLDLIHRSNAYAQQANYIFRPSLEAVQALLMVGMALQNVGQSDGAWALLGLNFRLAQTLGLHLLSPDEGAGATLWGLIVWQDAFLSCRYDRSPLSHGSGTKELSGRYDLSYFQAMKTICALDSGVLRQPQSCRSDPKYVSSIVRDLDELLGRCSAHLQVGARPRTMQQRLEQNALQLHHSLFLADLCRPMFSIAAIDANKIQKELRRRGFNALIANIEAFLEICAFSNIALRLWSMTQATVTCALVLALIDSRTTHPTVVPLLRRLVKALKMDTGSSDPTVKGSVHNLPGICLMRIKGAGLLESILDNPQDTSSTSPERMDIEKASAATDNVAPSTPEGLPFAEDLAWPAELPLFDRGFADSVLDFDLDQSWYESITGYG</sequence>